<dbReference type="EMBL" id="MN739520">
    <property type="protein sequence ID" value="QHT10326.1"/>
    <property type="molecule type" value="Genomic_DNA"/>
</dbReference>
<dbReference type="GO" id="GO:0005666">
    <property type="term" value="C:RNA polymerase III complex"/>
    <property type="evidence" value="ECO:0007669"/>
    <property type="project" value="TreeGrafter"/>
</dbReference>
<dbReference type="GO" id="GO:0003899">
    <property type="term" value="F:DNA-directed RNA polymerase activity"/>
    <property type="evidence" value="ECO:0007669"/>
    <property type="project" value="InterPro"/>
</dbReference>
<protein>
    <recommendedName>
        <fullName evidence="2">RNA polymerase subunit H/Rpb5 C-terminal domain-containing protein</fullName>
    </recommendedName>
</protein>
<dbReference type="GO" id="GO:0005665">
    <property type="term" value="C:RNA polymerase II, core complex"/>
    <property type="evidence" value="ECO:0007669"/>
    <property type="project" value="TreeGrafter"/>
</dbReference>
<dbReference type="GO" id="GO:0003677">
    <property type="term" value="F:DNA binding"/>
    <property type="evidence" value="ECO:0007669"/>
    <property type="project" value="InterPro"/>
</dbReference>
<dbReference type="GO" id="GO:0006362">
    <property type="term" value="P:transcription elongation by RNA polymerase I"/>
    <property type="evidence" value="ECO:0007669"/>
    <property type="project" value="TreeGrafter"/>
</dbReference>
<sequence length="213" mass="25033">MDSTNSYIKQLYTSRNTILSYLKNIGYDCSDYENFCFEEINIMKDTDNLSFIVENSLGEKCYVKYEIDVTFKHNVLKKNSIVTLKTKIFDGDEPILTKKDTLFIVTTNYSEDSVHAMIKNSWESEGIFIVLFNLAHLQINILNHSYVPKHVKLTDEEADEFYKKYNVNETQIPEISRFDPVARALCLRPKQICKITRYDKISYKNDYYRICVS</sequence>
<accession>A0A6C0CZS5</accession>
<organism evidence="3">
    <name type="scientific">viral metagenome</name>
    <dbReference type="NCBI Taxonomy" id="1070528"/>
    <lineage>
        <taxon>unclassified sequences</taxon>
        <taxon>metagenomes</taxon>
        <taxon>organismal metagenomes</taxon>
    </lineage>
</organism>
<proteinExistence type="predicted"/>
<dbReference type="GO" id="GO:0006366">
    <property type="term" value="P:transcription by RNA polymerase II"/>
    <property type="evidence" value="ECO:0007669"/>
    <property type="project" value="TreeGrafter"/>
</dbReference>
<dbReference type="AlphaFoldDB" id="A0A6C0CZS5"/>
<dbReference type="GO" id="GO:0042797">
    <property type="term" value="P:tRNA transcription by RNA polymerase III"/>
    <property type="evidence" value="ECO:0007669"/>
    <property type="project" value="TreeGrafter"/>
</dbReference>
<dbReference type="SUPFAM" id="SSF55287">
    <property type="entry name" value="RPB5-like RNA polymerase subunit"/>
    <property type="match status" value="1"/>
</dbReference>
<dbReference type="InterPro" id="IPR035913">
    <property type="entry name" value="RPB5-like_sf"/>
</dbReference>
<name>A0A6C0CZS5_9ZZZZ</name>
<evidence type="ECO:0000256" key="1">
    <source>
        <dbReference type="ARBA" id="ARBA00023163"/>
    </source>
</evidence>
<evidence type="ECO:0000313" key="3">
    <source>
        <dbReference type="EMBL" id="QHT10326.1"/>
    </source>
</evidence>
<dbReference type="GO" id="GO:0005736">
    <property type="term" value="C:RNA polymerase I complex"/>
    <property type="evidence" value="ECO:0007669"/>
    <property type="project" value="TreeGrafter"/>
</dbReference>
<dbReference type="PIRSF" id="PIRSF000747">
    <property type="entry name" value="RPB5"/>
    <property type="match status" value="1"/>
</dbReference>
<dbReference type="PANTHER" id="PTHR10535:SF0">
    <property type="entry name" value="DNA-DIRECTED RNA POLYMERASES I, II, AND III SUBUNIT RPABC1"/>
    <property type="match status" value="1"/>
</dbReference>
<keyword evidence="1" id="KW-0804">Transcription</keyword>
<feature type="domain" description="RNA polymerase subunit H/Rpb5 C-terminal" evidence="2">
    <location>
        <begin position="139"/>
        <end position="211"/>
    </location>
</feature>
<dbReference type="Pfam" id="PF01191">
    <property type="entry name" value="RNA_pol_Rpb5_C"/>
    <property type="match status" value="1"/>
</dbReference>
<evidence type="ECO:0000259" key="2">
    <source>
        <dbReference type="Pfam" id="PF01191"/>
    </source>
</evidence>
<reference evidence="3" key="1">
    <citation type="journal article" date="2020" name="Nature">
        <title>Giant virus diversity and host interactions through global metagenomics.</title>
        <authorList>
            <person name="Schulz F."/>
            <person name="Roux S."/>
            <person name="Paez-Espino D."/>
            <person name="Jungbluth S."/>
            <person name="Walsh D.A."/>
            <person name="Denef V.J."/>
            <person name="McMahon K.D."/>
            <person name="Konstantinidis K.T."/>
            <person name="Eloe-Fadrosh E.A."/>
            <person name="Kyrpides N.C."/>
            <person name="Woyke T."/>
        </authorList>
    </citation>
    <scope>NUCLEOTIDE SEQUENCE</scope>
    <source>
        <strain evidence="3">GVMAG-M-3300023174-107</strain>
    </source>
</reference>
<dbReference type="Gene3D" id="3.90.940.20">
    <property type="entry name" value="RPB5-like RNA polymerase subunit"/>
    <property type="match status" value="1"/>
</dbReference>
<dbReference type="InterPro" id="IPR000783">
    <property type="entry name" value="RNA_pol_subH/Rpb5_C"/>
</dbReference>
<dbReference type="PANTHER" id="PTHR10535">
    <property type="entry name" value="DNA-DIRECTED RNA POLYMERASES I, II, AND III SUBUNIT RPABC1"/>
    <property type="match status" value="1"/>
</dbReference>
<dbReference type="InterPro" id="IPR014381">
    <property type="entry name" value="Arch_Rpo5/euc_Rpb5"/>
</dbReference>